<protein>
    <submittedName>
        <fullName evidence="2">Uncharacterized protein</fullName>
    </submittedName>
</protein>
<feature type="compositionally biased region" description="Basic residues" evidence="1">
    <location>
        <begin position="156"/>
        <end position="166"/>
    </location>
</feature>
<feature type="region of interest" description="Disordered" evidence="1">
    <location>
        <begin position="138"/>
        <end position="166"/>
    </location>
</feature>
<organism evidence="2 3">
    <name type="scientific">Pleurodeles waltl</name>
    <name type="common">Iberian ribbed newt</name>
    <dbReference type="NCBI Taxonomy" id="8319"/>
    <lineage>
        <taxon>Eukaryota</taxon>
        <taxon>Metazoa</taxon>
        <taxon>Chordata</taxon>
        <taxon>Craniata</taxon>
        <taxon>Vertebrata</taxon>
        <taxon>Euteleostomi</taxon>
        <taxon>Amphibia</taxon>
        <taxon>Batrachia</taxon>
        <taxon>Caudata</taxon>
        <taxon>Salamandroidea</taxon>
        <taxon>Salamandridae</taxon>
        <taxon>Pleurodelinae</taxon>
        <taxon>Pleurodeles</taxon>
    </lineage>
</organism>
<dbReference type="AlphaFoldDB" id="A0AAV7RY44"/>
<name>A0AAV7RY44_PLEWA</name>
<proteinExistence type="predicted"/>
<gene>
    <name evidence="2" type="ORF">NDU88_009299</name>
</gene>
<keyword evidence="3" id="KW-1185">Reference proteome</keyword>
<evidence type="ECO:0000313" key="3">
    <source>
        <dbReference type="Proteomes" id="UP001066276"/>
    </source>
</evidence>
<accession>A0AAV7RY44</accession>
<evidence type="ECO:0000256" key="1">
    <source>
        <dbReference type="SAM" id="MobiDB-lite"/>
    </source>
</evidence>
<comment type="caution">
    <text evidence="2">The sequence shown here is derived from an EMBL/GenBank/DDBJ whole genome shotgun (WGS) entry which is preliminary data.</text>
</comment>
<reference evidence="2" key="1">
    <citation type="journal article" date="2022" name="bioRxiv">
        <title>Sequencing and chromosome-scale assembly of the giantPleurodeles waltlgenome.</title>
        <authorList>
            <person name="Brown T."/>
            <person name="Elewa A."/>
            <person name="Iarovenko S."/>
            <person name="Subramanian E."/>
            <person name="Araus A.J."/>
            <person name="Petzold A."/>
            <person name="Susuki M."/>
            <person name="Suzuki K.-i.T."/>
            <person name="Hayashi T."/>
            <person name="Toyoda A."/>
            <person name="Oliveira C."/>
            <person name="Osipova E."/>
            <person name="Leigh N.D."/>
            <person name="Simon A."/>
            <person name="Yun M.H."/>
        </authorList>
    </citation>
    <scope>NUCLEOTIDE SEQUENCE</scope>
    <source>
        <strain evidence="2">20211129_DDA</strain>
        <tissue evidence="2">Liver</tissue>
    </source>
</reference>
<sequence length="166" mass="18737">MTECVKSNNQEIHTTFHVVDSEADTHLGSDVAEDLQIVSFTCSVKSSKTSRISRQITLYAKACKICKLCRASLRYLESLCCQVNNAQLEIALERINASPLPRRRHASVNTRLQDERIDASPLIALECINASPLPRRRHASVNTRLQDERIDASPLPRRRRSSSNPR</sequence>
<dbReference type="Proteomes" id="UP001066276">
    <property type="component" value="Chromosome 5"/>
</dbReference>
<evidence type="ECO:0000313" key="2">
    <source>
        <dbReference type="EMBL" id="KAJ1156581.1"/>
    </source>
</evidence>
<dbReference type="EMBL" id="JANPWB010000009">
    <property type="protein sequence ID" value="KAJ1156581.1"/>
    <property type="molecule type" value="Genomic_DNA"/>
</dbReference>